<proteinExistence type="predicted"/>
<dbReference type="InterPro" id="IPR016181">
    <property type="entry name" value="Acyl_CoA_acyltransferase"/>
</dbReference>
<dbReference type="InterPro" id="IPR050680">
    <property type="entry name" value="YpeA/RimI_acetyltransf"/>
</dbReference>
<dbReference type="InterPro" id="IPR000182">
    <property type="entry name" value="GNAT_dom"/>
</dbReference>
<comment type="caution">
    <text evidence="4">The sequence shown here is derived from an EMBL/GenBank/DDBJ whole genome shotgun (WGS) entry which is preliminary data.</text>
</comment>
<evidence type="ECO:0000256" key="2">
    <source>
        <dbReference type="ARBA" id="ARBA00023315"/>
    </source>
</evidence>
<dbReference type="EC" id="2.3.1.-" evidence="4"/>
<accession>A0ABV6DSH0</accession>
<evidence type="ECO:0000259" key="3">
    <source>
        <dbReference type="PROSITE" id="PS51186"/>
    </source>
</evidence>
<dbReference type="RefSeq" id="WP_377473043.1">
    <property type="nucleotide sequence ID" value="NZ_JBHLWN010000099.1"/>
</dbReference>
<evidence type="ECO:0000313" key="4">
    <source>
        <dbReference type="EMBL" id="MFC0215590.1"/>
    </source>
</evidence>
<dbReference type="EMBL" id="JBHLWN010000099">
    <property type="protein sequence ID" value="MFC0215590.1"/>
    <property type="molecule type" value="Genomic_DNA"/>
</dbReference>
<dbReference type="Pfam" id="PF00583">
    <property type="entry name" value="Acetyltransf_1"/>
    <property type="match status" value="1"/>
</dbReference>
<dbReference type="SUPFAM" id="SSF55729">
    <property type="entry name" value="Acyl-CoA N-acyltransferases (Nat)"/>
    <property type="match status" value="1"/>
</dbReference>
<keyword evidence="2 4" id="KW-0012">Acyltransferase</keyword>
<protein>
    <submittedName>
        <fullName evidence="4">GNAT family N-acetyltransferase</fullName>
        <ecNumber evidence="4">2.3.1.-</ecNumber>
    </submittedName>
</protein>
<name>A0ABV6DSH0_9BACL</name>
<keyword evidence="5" id="KW-1185">Reference proteome</keyword>
<dbReference type="GO" id="GO:0016746">
    <property type="term" value="F:acyltransferase activity"/>
    <property type="evidence" value="ECO:0007669"/>
    <property type="project" value="UniProtKB-KW"/>
</dbReference>
<sequence>MIVRSFQLADYQPLSGLLEDVLTEECYEDTMQAIARQIGWDSDLVLVAEQDDEIVGMVMGTIDNNTGYFYRVAVANGHQRKGIGKSLIAALKQRFLIRRVNKIMITVDIHNEVVLPVYESAGYRASDFSRTPHRLAILKKISG</sequence>
<dbReference type="Proteomes" id="UP001589776">
    <property type="component" value="Unassembled WGS sequence"/>
</dbReference>
<keyword evidence="1 4" id="KW-0808">Transferase</keyword>
<dbReference type="Gene3D" id="3.40.630.30">
    <property type="match status" value="1"/>
</dbReference>
<dbReference type="CDD" id="cd04301">
    <property type="entry name" value="NAT_SF"/>
    <property type="match status" value="1"/>
</dbReference>
<reference evidence="4 5" key="1">
    <citation type="submission" date="2024-09" db="EMBL/GenBank/DDBJ databases">
        <authorList>
            <person name="Sun Q."/>
            <person name="Mori K."/>
        </authorList>
    </citation>
    <scope>NUCLEOTIDE SEQUENCE [LARGE SCALE GENOMIC DNA]</scope>
    <source>
        <strain evidence="4 5">CCM 7759</strain>
    </source>
</reference>
<feature type="domain" description="N-acetyltransferase" evidence="3">
    <location>
        <begin position="1"/>
        <end position="143"/>
    </location>
</feature>
<evidence type="ECO:0000256" key="1">
    <source>
        <dbReference type="ARBA" id="ARBA00022679"/>
    </source>
</evidence>
<dbReference type="PROSITE" id="PS51186">
    <property type="entry name" value="GNAT"/>
    <property type="match status" value="1"/>
</dbReference>
<dbReference type="PANTHER" id="PTHR43420:SF12">
    <property type="entry name" value="N-ACETYLTRANSFERASE DOMAIN-CONTAINING PROTEIN"/>
    <property type="match status" value="1"/>
</dbReference>
<gene>
    <name evidence="4" type="ORF">ACFFK0_24650</name>
</gene>
<dbReference type="PANTHER" id="PTHR43420">
    <property type="entry name" value="ACETYLTRANSFERASE"/>
    <property type="match status" value="1"/>
</dbReference>
<evidence type="ECO:0000313" key="5">
    <source>
        <dbReference type="Proteomes" id="UP001589776"/>
    </source>
</evidence>
<organism evidence="4 5">
    <name type="scientific">Paenibacillus chartarius</name>
    <dbReference type="NCBI Taxonomy" id="747481"/>
    <lineage>
        <taxon>Bacteria</taxon>
        <taxon>Bacillati</taxon>
        <taxon>Bacillota</taxon>
        <taxon>Bacilli</taxon>
        <taxon>Bacillales</taxon>
        <taxon>Paenibacillaceae</taxon>
        <taxon>Paenibacillus</taxon>
    </lineage>
</organism>